<evidence type="ECO:0000256" key="1">
    <source>
        <dbReference type="SAM" id="MobiDB-lite"/>
    </source>
</evidence>
<evidence type="ECO:0000313" key="2">
    <source>
        <dbReference type="EMBL" id="KAF3007894.1"/>
    </source>
</evidence>
<dbReference type="EMBL" id="SWKU01000004">
    <property type="protein sequence ID" value="KAF3007894.1"/>
    <property type="molecule type" value="Genomic_DNA"/>
</dbReference>
<feature type="compositionally biased region" description="Low complexity" evidence="1">
    <location>
        <begin position="90"/>
        <end position="108"/>
    </location>
</feature>
<dbReference type="AlphaFoldDB" id="A0A9P4TJ12"/>
<feature type="region of interest" description="Disordered" evidence="1">
    <location>
        <begin position="36"/>
        <end position="71"/>
    </location>
</feature>
<dbReference type="Proteomes" id="UP000801428">
    <property type="component" value="Unassembled WGS sequence"/>
</dbReference>
<protein>
    <submittedName>
        <fullName evidence="2">Uncharacterized protein</fullName>
    </submittedName>
</protein>
<feature type="region of interest" description="Disordered" evidence="1">
    <location>
        <begin position="142"/>
        <end position="167"/>
    </location>
</feature>
<reference evidence="2" key="1">
    <citation type="submission" date="2019-04" db="EMBL/GenBank/DDBJ databases">
        <title>Sequencing of skin fungus with MAO and IRED activity.</title>
        <authorList>
            <person name="Marsaioli A.J."/>
            <person name="Bonatto J.M.C."/>
            <person name="Reis Junior O."/>
        </authorList>
    </citation>
    <scope>NUCLEOTIDE SEQUENCE</scope>
    <source>
        <strain evidence="2">30M1</strain>
    </source>
</reference>
<comment type="caution">
    <text evidence="2">The sequence shown here is derived from an EMBL/GenBank/DDBJ whole genome shotgun (WGS) entry which is preliminary data.</text>
</comment>
<gene>
    <name evidence="2" type="ORF">E8E13_011010</name>
</gene>
<feature type="region of interest" description="Disordered" evidence="1">
    <location>
        <begin position="196"/>
        <end position="220"/>
    </location>
</feature>
<dbReference type="OrthoDB" id="3437384at2759"/>
<accession>A0A9P4TJ12</accession>
<proteinExistence type="predicted"/>
<sequence length="479" mass="53049">MMSFQTEQQALNKDRRASRVWDQALKAHQEEKASLLLPANRDLASHSGPFRERGGRIMSRRSGVSEGSHLVGAKTPDAFNVSEHLAAPSFSSPFAPRPSSRARSPGPGHVTRRSAMADANQDGLDREISVIFEKQGDGSEVVGAWGGYPSHTRDERNNSASKSDRVESRDFALEAAIQFASMRDVDEDLIDPAARLPSMPLMPGERKKKKKLGSGRMTKSSSMTFGKTFFKNYSRRFKSSSAEFRKHGRGHRSSIAAGGVLEYPELEILPEGWKQAQSIDGGSDGDQQRHILATQHGTCDDKEANELEARDSMVTLRPRRNSSAPNLSIPACDGTVDDKHAKDSARVWSVYYDDCIPSYPRASTDLQVETDDLGFARFSFESSAPSMRSRTERGRWARHSRNASHISRASIARRRSPQQSLQSKGDADDMVEKRSMISVRRSTMDLLSMFKEQEDVEHEKIFSITGAGRNKGNGSLSAL</sequence>
<feature type="region of interest" description="Disordered" evidence="1">
    <location>
        <begin position="384"/>
        <end position="430"/>
    </location>
</feature>
<organism evidence="2 3">
    <name type="scientific">Curvularia kusanoi</name>
    <name type="common">Cochliobolus kusanoi</name>
    <dbReference type="NCBI Taxonomy" id="90978"/>
    <lineage>
        <taxon>Eukaryota</taxon>
        <taxon>Fungi</taxon>
        <taxon>Dikarya</taxon>
        <taxon>Ascomycota</taxon>
        <taxon>Pezizomycotina</taxon>
        <taxon>Dothideomycetes</taxon>
        <taxon>Pleosporomycetidae</taxon>
        <taxon>Pleosporales</taxon>
        <taxon>Pleosporineae</taxon>
        <taxon>Pleosporaceae</taxon>
        <taxon>Curvularia</taxon>
    </lineage>
</organism>
<evidence type="ECO:0000313" key="3">
    <source>
        <dbReference type="Proteomes" id="UP000801428"/>
    </source>
</evidence>
<feature type="compositionally biased region" description="Basic and acidic residues" evidence="1">
    <location>
        <begin position="151"/>
        <end position="167"/>
    </location>
</feature>
<keyword evidence="3" id="KW-1185">Reference proteome</keyword>
<feature type="region of interest" description="Disordered" evidence="1">
    <location>
        <begin position="318"/>
        <end position="338"/>
    </location>
</feature>
<name>A0A9P4TJ12_CURKU</name>
<feature type="region of interest" description="Disordered" evidence="1">
    <location>
        <begin position="90"/>
        <end position="121"/>
    </location>
</feature>